<dbReference type="InterPro" id="IPR013083">
    <property type="entry name" value="Znf_RING/FYVE/PHD"/>
</dbReference>
<reference evidence="7 8" key="1">
    <citation type="submission" date="2014-11" db="EMBL/GenBank/DDBJ databases">
        <authorList>
            <person name="Zhu J."/>
            <person name="Qi W."/>
            <person name="Song R."/>
        </authorList>
    </citation>
    <scope>NUCLEOTIDE SEQUENCE [LARGE SCALE GENOMIC DNA]</scope>
</reference>
<evidence type="ECO:0000256" key="1">
    <source>
        <dbReference type="ARBA" id="ARBA00022723"/>
    </source>
</evidence>
<dbReference type="CDD" id="cd16650">
    <property type="entry name" value="SP-RING_PIAS-like"/>
    <property type="match status" value="1"/>
</dbReference>
<evidence type="ECO:0000313" key="8">
    <source>
        <dbReference type="Proteomes" id="UP000041254"/>
    </source>
</evidence>
<dbReference type="InParanoid" id="A0A0G4G7L6"/>
<keyword evidence="3" id="KW-0862">Zinc</keyword>
<evidence type="ECO:0000256" key="4">
    <source>
        <dbReference type="PROSITE-ProRule" id="PRU00452"/>
    </source>
</evidence>
<sequence length="552" mass="61761">MYRFPDSDRYSGNVPSSAAAASGNLASGSPPPGACLCGRRDMGSTFSSPSVRCRECYGLYHERCVHYHGDRSRYVCHICRFKKMDPFNQVVDGPLFVHVLVSGSNMKQQTLHLPRLVEWRRKNYEIWVRCLSTRDTSLTHTWPYELSIKVNDTVGGCVTETDRKSCALQLPQEAKIPKASPEKKRREEPLNLTKYFSAGQNQGNNRVEINWSIADEQVDRDGRRVTIRPAYIIGFFVAQRRTPADIEEVVRRQEISERDGLRRVLDLFRQNHDDEVTCVQGGRKVKLTCPNTLHRISIPARGRSCRHLQCFDLMGFLEITSTQRSFNNRWKCPCCHLVVRPADLTVDMWFKRLLADRQTANVDEIEITEDGRWQLPAPEDVRRGAQAVVKQEPFLGDVSRASAAAAAAPARLPKRQRSSPEVIDLEEESEPPTSRARHEPSSMAAPLPPPLLPPVLNGPRADQGVAESAHGHEHGHSAEQPRSHAQLDVSPPQLAPPVNDARAREVIDLESPSDDDERMQHAHAAAPRMHLNSRSGANPAGVGGGLYIDLSS</sequence>
<dbReference type="VEuPathDB" id="CryptoDB:Vbra_9726"/>
<dbReference type="SUPFAM" id="SSF57903">
    <property type="entry name" value="FYVE/PHD zinc finger"/>
    <property type="match status" value="1"/>
</dbReference>
<dbReference type="PROSITE" id="PS51044">
    <property type="entry name" value="ZF_SP_RING"/>
    <property type="match status" value="1"/>
</dbReference>
<dbReference type="OMA" id="QYEDISW"/>
<dbReference type="GO" id="GO:0061665">
    <property type="term" value="F:SUMO ligase activity"/>
    <property type="evidence" value="ECO:0007669"/>
    <property type="project" value="TreeGrafter"/>
</dbReference>
<dbReference type="AlphaFoldDB" id="A0A0G4G7L6"/>
<accession>A0A0G4G7L6</accession>
<feature type="region of interest" description="Disordered" evidence="5">
    <location>
        <begin position="406"/>
        <end position="552"/>
    </location>
</feature>
<dbReference type="InterPro" id="IPR011011">
    <property type="entry name" value="Znf_FYVE_PHD"/>
</dbReference>
<dbReference type="GO" id="GO:0000785">
    <property type="term" value="C:chromatin"/>
    <property type="evidence" value="ECO:0007669"/>
    <property type="project" value="TreeGrafter"/>
</dbReference>
<organism evidence="7 8">
    <name type="scientific">Vitrella brassicaformis (strain CCMP3155)</name>
    <dbReference type="NCBI Taxonomy" id="1169540"/>
    <lineage>
        <taxon>Eukaryota</taxon>
        <taxon>Sar</taxon>
        <taxon>Alveolata</taxon>
        <taxon>Colpodellida</taxon>
        <taxon>Vitrellaceae</taxon>
        <taxon>Vitrella</taxon>
    </lineage>
</organism>
<evidence type="ECO:0000256" key="2">
    <source>
        <dbReference type="ARBA" id="ARBA00022771"/>
    </source>
</evidence>
<dbReference type="GO" id="GO:0016925">
    <property type="term" value="P:protein sumoylation"/>
    <property type="evidence" value="ECO:0007669"/>
    <property type="project" value="TreeGrafter"/>
</dbReference>
<proteinExistence type="predicted"/>
<dbReference type="PANTHER" id="PTHR10782">
    <property type="entry name" value="ZINC FINGER MIZ DOMAIN-CONTAINING PROTEIN"/>
    <property type="match status" value="1"/>
</dbReference>
<keyword evidence="1" id="KW-0479">Metal-binding</keyword>
<evidence type="ECO:0000256" key="5">
    <source>
        <dbReference type="SAM" id="MobiDB-lite"/>
    </source>
</evidence>
<dbReference type="Gene3D" id="3.30.40.10">
    <property type="entry name" value="Zinc/RING finger domain, C3HC4 (zinc finger)"/>
    <property type="match status" value="1"/>
</dbReference>
<dbReference type="OrthoDB" id="28127at2759"/>
<dbReference type="EMBL" id="CDMY01000587">
    <property type="protein sequence ID" value="CEM24689.1"/>
    <property type="molecule type" value="Genomic_DNA"/>
</dbReference>
<dbReference type="PhylomeDB" id="A0A0G4G7L6"/>
<dbReference type="PROSITE" id="PS01359">
    <property type="entry name" value="ZF_PHD_1"/>
    <property type="match status" value="1"/>
</dbReference>
<dbReference type="InterPro" id="IPR019786">
    <property type="entry name" value="Zinc_finger_PHD-type_CS"/>
</dbReference>
<dbReference type="STRING" id="1169540.A0A0G4G7L6"/>
<evidence type="ECO:0000259" key="6">
    <source>
        <dbReference type="PROSITE" id="PS51044"/>
    </source>
</evidence>
<evidence type="ECO:0000256" key="3">
    <source>
        <dbReference type="ARBA" id="ARBA00022833"/>
    </source>
</evidence>
<name>A0A0G4G7L6_VITBC</name>
<feature type="compositionally biased region" description="Basic and acidic residues" evidence="5">
    <location>
        <begin position="469"/>
        <end position="482"/>
    </location>
</feature>
<dbReference type="Proteomes" id="UP000041254">
    <property type="component" value="Unassembled WGS sequence"/>
</dbReference>
<feature type="domain" description="SP-RING-type" evidence="6">
    <location>
        <begin position="273"/>
        <end position="359"/>
    </location>
</feature>
<dbReference type="InterPro" id="IPR004181">
    <property type="entry name" value="Znf_MIZ"/>
</dbReference>
<gene>
    <name evidence="7" type="ORF">Vbra_9726</name>
</gene>
<dbReference type="GO" id="GO:0008270">
    <property type="term" value="F:zinc ion binding"/>
    <property type="evidence" value="ECO:0007669"/>
    <property type="project" value="UniProtKB-KW"/>
</dbReference>
<keyword evidence="2 4" id="KW-0863">Zinc-finger</keyword>
<dbReference type="PANTHER" id="PTHR10782:SF4">
    <property type="entry name" value="TONALLI, ISOFORM E"/>
    <property type="match status" value="1"/>
</dbReference>
<dbReference type="Pfam" id="PF02891">
    <property type="entry name" value="zf-MIZ"/>
    <property type="match status" value="1"/>
</dbReference>
<protein>
    <recommendedName>
        <fullName evidence="6">SP-RING-type domain-containing protein</fullName>
    </recommendedName>
</protein>
<evidence type="ECO:0000313" key="7">
    <source>
        <dbReference type="EMBL" id="CEM24689.1"/>
    </source>
</evidence>
<keyword evidence="8" id="KW-1185">Reference proteome</keyword>